<protein>
    <submittedName>
        <fullName evidence="3">Transcriptional regulator, XRE family with cupin sensor</fullName>
    </submittedName>
</protein>
<sequence length="202" mass="22852">MSRDEKTLGAVLTKLRTRNGWTLKEMSQRSGIPMSTLSKVEHGRLSLTYDKLQKLGERLDIRMADLFAEDEREASPVPIMGRRSIGTMESAVRVDTPNYEYRYVCTELRNKRMVPVLTRVHVRSIADFGDLVRHPGEEFIYVVKGALIVHTEFYDPVRLDEGQSLYIDSGMGHAYICAEGYDEVLLLGVMSSAEELPPIRGA</sequence>
<proteinExistence type="predicted"/>
<name>A0A1T5CYP0_9SPHN</name>
<dbReference type="CDD" id="cd00093">
    <property type="entry name" value="HTH_XRE"/>
    <property type="match status" value="1"/>
</dbReference>
<dbReference type="Gene3D" id="1.10.260.40">
    <property type="entry name" value="lambda repressor-like DNA-binding domains"/>
    <property type="match status" value="1"/>
</dbReference>
<feature type="domain" description="HTH cro/C1-type" evidence="2">
    <location>
        <begin position="12"/>
        <end position="66"/>
    </location>
</feature>
<dbReference type="InterPro" id="IPR014710">
    <property type="entry name" value="RmlC-like_jellyroll"/>
</dbReference>
<dbReference type="InterPro" id="IPR050807">
    <property type="entry name" value="TransReg_Diox_bact_type"/>
</dbReference>
<dbReference type="EMBL" id="FUYM01000004">
    <property type="protein sequence ID" value="SKB64605.1"/>
    <property type="molecule type" value="Genomic_DNA"/>
</dbReference>
<organism evidence="3 4">
    <name type="scientific">Rhizorhabdus histidinilytica</name>
    <dbReference type="NCBI Taxonomy" id="439228"/>
    <lineage>
        <taxon>Bacteria</taxon>
        <taxon>Pseudomonadati</taxon>
        <taxon>Pseudomonadota</taxon>
        <taxon>Alphaproteobacteria</taxon>
        <taxon>Sphingomonadales</taxon>
        <taxon>Sphingomonadaceae</taxon>
        <taxon>Rhizorhabdus</taxon>
    </lineage>
</organism>
<dbReference type="InterPro" id="IPR001387">
    <property type="entry name" value="Cro/C1-type_HTH"/>
</dbReference>
<evidence type="ECO:0000256" key="1">
    <source>
        <dbReference type="ARBA" id="ARBA00023125"/>
    </source>
</evidence>
<dbReference type="Gene3D" id="2.60.120.10">
    <property type="entry name" value="Jelly Rolls"/>
    <property type="match status" value="1"/>
</dbReference>
<dbReference type="SUPFAM" id="SSF47413">
    <property type="entry name" value="lambda repressor-like DNA-binding domains"/>
    <property type="match status" value="1"/>
</dbReference>
<dbReference type="GO" id="GO:0003677">
    <property type="term" value="F:DNA binding"/>
    <property type="evidence" value="ECO:0007669"/>
    <property type="project" value="UniProtKB-KW"/>
</dbReference>
<evidence type="ECO:0000313" key="4">
    <source>
        <dbReference type="Proteomes" id="UP000189818"/>
    </source>
</evidence>
<dbReference type="SUPFAM" id="SSF51182">
    <property type="entry name" value="RmlC-like cupins"/>
    <property type="match status" value="1"/>
</dbReference>
<dbReference type="Pfam" id="PF07883">
    <property type="entry name" value="Cupin_2"/>
    <property type="match status" value="1"/>
</dbReference>
<dbReference type="InterPro" id="IPR013096">
    <property type="entry name" value="Cupin_2"/>
</dbReference>
<dbReference type="Pfam" id="PF01381">
    <property type="entry name" value="HTH_3"/>
    <property type="match status" value="1"/>
</dbReference>
<accession>A0A1T5CYP0</accession>
<dbReference type="Proteomes" id="UP000189818">
    <property type="component" value="Unassembled WGS sequence"/>
</dbReference>
<gene>
    <name evidence="3" type="ORF">SAMN06295920_104426</name>
</gene>
<dbReference type="GO" id="GO:0005829">
    <property type="term" value="C:cytosol"/>
    <property type="evidence" value="ECO:0007669"/>
    <property type="project" value="TreeGrafter"/>
</dbReference>
<dbReference type="CDD" id="cd02209">
    <property type="entry name" value="cupin_XRE_C"/>
    <property type="match status" value="1"/>
</dbReference>
<dbReference type="STRING" id="439228.SAMN06295920_104426"/>
<evidence type="ECO:0000259" key="2">
    <source>
        <dbReference type="PROSITE" id="PS50943"/>
    </source>
</evidence>
<dbReference type="PROSITE" id="PS50943">
    <property type="entry name" value="HTH_CROC1"/>
    <property type="match status" value="1"/>
</dbReference>
<keyword evidence="1" id="KW-0238">DNA-binding</keyword>
<dbReference type="PANTHER" id="PTHR46797">
    <property type="entry name" value="HTH-TYPE TRANSCRIPTIONAL REGULATOR"/>
    <property type="match status" value="1"/>
</dbReference>
<keyword evidence="4" id="KW-1185">Reference proteome</keyword>
<evidence type="ECO:0000313" key="3">
    <source>
        <dbReference type="EMBL" id="SKB64605.1"/>
    </source>
</evidence>
<dbReference type="OrthoDB" id="9805356at2"/>
<dbReference type="InterPro" id="IPR010982">
    <property type="entry name" value="Lambda_DNA-bd_dom_sf"/>
</dbReference>
<dbReference type="SMART" id="SM00530">
    <property type="entry name" value="HTH_XRE"/>
    <property type="match status" value="1"/>
</dbReference>
<dbReference type="PANTHER" id="PTHR46797:SF20">
    <property type="entry name" value="BLR4304 PROTEIN"/>
    <property type="match status" value="1"/>
</dbReference>
<dbReference type="InterPro" id="IPR011051">
    <property type="entry name" value="RmlC_Cupin_sf"/>
</dbReference>
<dbReference type="GO" id="GO:0003700">
    <property type="term" value="F:DNA-binding transcription factor activity"/>
    <property type="evidence" value="ECO:0007669"/>
    <property type="project" value="TreeGrafter"/>
</dbReference>
<dbReference type="AlphaFoldDB" id="A0A1T5CYP0"/>
<reference evidence="4" key="1">
    <citation type="submission" date="2017-02" db="EMBL/GenBank/DDBJ databases">
        <authorList>
            <person name="Varghese N."/>
            <person name="Submissions S."/>
        </authorList>
    </citation>
    <scope>NUCLEOTIDE SEQUENCE [LARGE SCALE GENOMIC DNA]</scope>
    <source>
        <strain evidence="4">UM2</strain>
    </source>
</reference>